<comment type="caution">
    <text evidence="1">The sequence shown here is derived from an EMBL/GenBank/DDBJ whole genome shotgun (WGS) entry which is preliminary data.</text>
</comment>
<gene>
    <name evidence="1" type="ORF">GCK32_019526</name>
</gene>
<sequence>MVRKVARAYLHVYLHLDEPLLEPEIVTVVIGDVVATKTIELQRSGKVVLPLKSSDVER</sequence>
<keyword evidence="2" id="KW-1185">Reference proteome</keyword>
<name>A0AAN8EUZ4_TRICO</name>
<dbReference type="Proteomes" id="UP001331761">
    <property type="component" value="Unassembled WGS sequence"/>
</dbReference>
<reference evidence="1 2" key="1">
    <citation type="submission" date="2019-10" db="EMBL/GenBank/DDBJ databases">
        <title>Assembly and Annotation for the nematode Trichostrongylus colubriformis.</title>
        <authorList>
            <person name="Martin J."/>
        </authorList>
    </citation>
    <scope>NUCLEOTIDE SEQUENCE [LARGE SCALE GENOMIC DNA]</scope>
    <source>
        <strain evidence="1">G859</strain>
        <tissue evidence="1">Whole worm</tissue>
    </source>
</reference>
<accession>A0AAN8EUZ4</accession>
<dbReference type="AlphaFoldDB" id="A0AAN8EUZ4"/>
<dbReference type="EMBL" id="WIXE01022533">
    <property type="protein sequence ID" value="KAK5967395.1"/>
    <property type="molecule type" value="Genomic_DNA"/>
</dbReference>
<organism evidence="1 2">
    <name type="scientific">Trichostrongylus colubriformis</name>
    <name type="common">Black scour worm</name>
    <dbReference type="NCBI Taxonomy" id="6319"/>
    <lineage>
        <taxon>Eukaryota</taxon>
        <taxon>Metazoa</taxon>
        <taxon>Ecdysozoa</taxon>
        <taxon>Nematoda</taxon>
        <taxon>Chromadorea</taxon>
        <taxon>Rhabditida</taxon>
        <taxon>Rhabditina</taxon>
        <taxon>Rhabditomorpha</taxon>
        <taxon>Strongyloidea</taxon>
        <taxon>Trichostrongylidae</taxon>
        <taxon>Trichostrongylus</taxon>
    </lineage>
</organism>
<evidence type="ECO:0000313" key="1">
    <source>
        <dbReference type="EMBL" id="KAK5967395.1"/>
    </source>
</evidence>
<proteinExistence type="predicted"/>
<protein>
    <submittedName>
        <fullName evidence="1">Uncharacterized protein</fullName>
    </submittedName>
</protein>
<evidence type="ECO:0000313" key="2">
    <source>
        <dbReference type="Proteomes" id="UP001331761"/>
    </source>
</evidence>